<dbReference type="KEGG" id="mtw:CQW49_09065"/>
<feature type="signal peptide" evidence="2">
    <location>
        <begin position="1"/>
        <end position="23"/>
    </location>
</feature>
<evidence type="ECO:0000256" key="1">
    <source>
        <dbReference type="SAM" id="MobiDB-lite"/>
    </source>
</evidence>
<name>A0A2D2CZ63_METT3</name>
<dbReference type="AlphaFoldDB" id="A0A2D2CZ63"/>
<evidence type="ECO:0000256" key="2">
    <source>
        <dbReference type="SAM" id="SignalP"/>
    </source>
</evidence>
<organism evidence="3 4">
    <name type="scientific">Methylosinus trichosporium (strain ATCC 35070 / NCIMB 11131 / UNIQEM 75 / OB3b)</name>
    <dbReference type="NCBI Taxonomy" id="595536"/>
    <lineage>
        <taxon>Bacteria</taxon>
        <taxon>Pseudomonadati</taxon>
        <taxon>Pseudomonadota</taxon>
        <taxon>Alphaproteobacteria</taxon>
        <taxon>Hyphomicrobiales</taxon>
        <taxon>Methylocystaceae</taxon>
        <taxon>Methylosinus</taxon>
    </lineage>
</organism>
<dbReference type="Proteomes" id="UP000230709">
    <property type="component" value="Chromosome"/>
</dbReference>
<evidence type="ECO:0000313" key="4">
    <source>
        <dbReference type="Proteomes" id="UP000230709"/>
    </source>
</evidence>
<feature type="chain" id="PRO_5013547900" description="EF-hand domain-containing protein" evidence="2">
    <location>
        <begin position="24"/>
        <end position="208"/>
    </location>
</feature>
<dbReference type="InterPro" id="IPR011992">
    <property type="entry name" value="EF-hand-dom_pair"/>
</dbReference>
<feature type="region of interest" description="Disordered" evidence="1">
    <location>
        <begin position="148"/>
        <end position="176"/>
    </location>
</feature>
<keyword evidence="4" id="KW-1185">Reference proteome</keyword>
<feature type="compositionally biased region" description="Gly residues" evidence="1">
    <location>
        <begin position="31"/>
        <end position="48"/>
    </location>
</feature>
<evidence type="ECO:0008006" key="5">
    <source>
        <dbReference type="Google" id="ProtNLM"/>
    </source>
</evidence>
<keyword evidence="2" id="KW-0732">Signal</keyword>
<accession>A0A2D2CZ63</accession>
<dbReference type="RefSeq" id="WP_004448173.1">
    <property type="nucleotide sequence ID" value="NZ_ADVE02000001.1"/>
</dbReference>
<proteinExistence type="predicted"/>
<feature type="region of interest" description="Disordered" evidence="1">
    <location>
        <begin position="24"/>
        <end position="52"/>
    </location>
</feature>
<gene>
    <name evidence="3" type="ORF">CQW49_09065</name>
</gene>
<sequence length="208" mass="21627">MQHLRRVGLAFAFAALASATSFAQQRPPGGFPGGAGGGGPGGGRGPGPQGEDAVLATASEWGGAQGVYTCEQWRQYLQRMYNVADKRRRGYFDAQDFERMRRISPVFRSATFDYFDMSGKGRVTKAEFLAFPSPFFQRYDKRGTCRVQQEELARASSGGSGGQRPSDGDAGFPGHSRGGGYGGGGYGGGGGGFGGGYGGGMGGGGFGR</sequence>
<reference evidence="4" key="1">
    <citation type="submission" date="2017-10" db="EMBL/GenBank/DDBJ databases">
        <title>Completed PacBio SMRT sequence of Methylosinus trichosporium OB3b reveals presence of a third large plasmid.</title>
        <authorList>
            <person name="Charles T.C."/>
            <person name="Lynch M.D.J."/>
            <person name="Heil J.R."/>
            <person name="Cheng J."/>
        </authorList>
    </citation>
    <scope>NUCLEOTIDE SEQUENCE [LARGE SCALE GENOMIC DNA]</scope>
    <source>
        <strain evidence="4">OB3b</strain>
    </source>
</reference>
<dbReference type="Gene3D" id="1.10.238.10">
    <property type="entry name" value="EF-hand"/>
    <property type="match status" value="1"/>
</dbReference>
<dbReference type="EMBL" id="CP023737">
    <property type="protein sequence ID" value="ATQ68020.1"/>
    <property type="molecule type" value="Genomic_DNA"/>
</dbReference>
<protein>
    <recommendedName>
        <fullName evidence="5">EF-hand domain-containing protein</fullName>
    </recommendedName>
</protein>
<evidence type="ECO:0000313" key="3">
    <source>
        <dbReference type="EMBL" id="ATQ68020.1"/>
    </source>
</evidence>
<dbReference type="SUPFAM" id="SSF47473">
    <property type="entry name" value="EF-hand"/>
    <property type="match status" value="1"/>
</dbReference>